<dbReference type="GO" id="GO:0008569">
    <property type="term" value="F:minus-end-directed microtubule motor activity"/>
    <property type="evidence" value="ECO:0000318"/>
    <property type="project" value="GO_Central"/>
</dbReference>
<evidence type="ECO:0000256" key="4">
    <source>
        <dbReference type="ARBA" id="ARBA00022490"/>
    </source>
</evidence>
<dbReference type="Bgee" id="ENSMODG00000012112">
    <property type="expression patterns" value="Expressed in spermatocyte and 8 other cell types or tissues"/>
</dbReference>
<dbReference type="GO" id="GO:0060294">
    <property type="term" value="P:cilium movement involved in cell motility"/>
    <property type="evidence" value="ECO:0000318"/>
    <property type="project" value="GO_Central"/>
</dbReference>
<dbReference type="FunFam" id="3.40.50.300:FF:000362">
    <property type="entry name" value="Dynein, axonemal, heavy chain 6"/>
    <property type="match status" value="1"/>
</dbReference>
<dbReference type="Pfam" id="PF12781">
    <property type="entry name" value="AAA_9"/>
    <property type="match status" value="1"/>
</dbReference>
<dbReference type="PANTHER" id="PTHR22878">
    <property type="entry name" value="DYNEIN HEAVY CHAIN 6, AXONEMAL-LIKE-RELATED"/>
    <property type="match status" value="1"/>
</dbReference>
<dbReference type="OMA" id="FHDSPYA"/>
<feature type="region of interest" description="Disordered" evidence="21">
    <location>
        <begin position="1"/>
        <end position="98"/>
    </location>
</feature>
<keyword evidence="24" id="KW-1185">Reference proteome</keyword>
<gene>
    <name evidence="23" type="primary">DNAH7</name>
</gene>
<dbReference type="Pfam" id="PF08393">
    <property type="entry name" value="DHC_N2"/>
    <property type="match status" value="1"/>
</dbReference>
<organism evidence="23 24">
    <name type="scientific">Monodelphis domestica</name>
    <name type="common">Gray short-tailed opossum</name>
    <dbReference type="NCBI Taxonomy" id="13616"/>
    <lineage>
        <taxon>Eukaryota</taxon>
        <taxon>Metazoa</taxon>
        <taxon>Chordata</taxon>
        <taxon>Craniata</taxon>
        <taxon>Vertebrata</taxon>
        <taxon>Euteleostomi</taxon>
        <taxon>Mammalia</taxon>
        <taxon>Metatheria</taxon>
        <taxon>Didelphimorphia</taxon>
        <taxon>Didelphidae</taxon>
        <taxon>Monodelphis</taxon>
    </lineage>
</organism>
<dbReference type="Gene3D" id="1.20.58.1120">
    <property type="match status" value="1"/>
</dbReference>
<keyword evidence="9" id="KW-0282">Flagellum</keyword>
<evidence type="ECO:0000256" key="12">
    <source>
        <dbReference type="ARBA" id="ARBA00023069"/>
    </source>
</evidence>
<keyword evidence="10" id="KW-0243">Dynein</keyword>
<feature type="compositionally biased region" description="Basic and acidic residues" evidence="21">
    <location>
        <begin position="1"/>
        <end position="15"/>
    </location>
</feature>
<dbReference type="GO" id="GO:0051959">
    <property type="term" value="F:dynein light intermediate chain binding"/>
    <property type="evidence" value="ECO:0000318"/>
    <property type="project" value="GO_Central"/>
</dbReference>
<dbReference type="Pfam" id="PF12775">
    <property type="entry name" value="AAA_7"/>
    <property type="match status" value="1"/>
</dbReference>
<feature type="compositionally biased region" description="Polar residues" evidence="21">
    <location>
        <begin position="25"/>
        <end position="37"/>
    </location>
</feature>
<dbReference type="Gene3D" id="1.20.140.100">
    <property type="entry name" value="Dynein heavy chain, N-terminal domain 2"/>
    <property type="match status" value="1"/>
</dbReference>
<dbReference type="Gene3D" id="1.20.1270.280">
    <property type="match status" value="1"/>
</dbReference>
<feature type="domain" description="AAA+ ATPase" evidence="22">
    <location>
        <begin position="1943"/>
        <end position="2091"/>
    </location>
</feature>
<dbReference type="Pfam" id="PF17857">
    <property type="entry name" value="AAA_lid_1"/>
    <property type="match status" value="1"/>
</dbReference>
<evidence type="ECO:0000256" key="20">
    <source>
        <dbReference type="SAM" id="Coils"/>
    </source>
</evidence>
<feature type="coiled-coil region" evidence="20">
    <location>
        <begin position="2806"/>
        <end position="2854"/>
    </location>
</feature>
<dbReference type="FunFam" id="1.20.58.1120:FF:000005">
    <property type="entry name" value="Dynein, axonemal, heavy chain 12"/>
    <property type="match status" value="1"/>
</dbReference>
<dbReference type="CTD" id="56171"/>
<dbReference type="InterPro" id="IPR041228">
    <property type="entry name" value="Dynein_C"/>
</dbReference>
<keyword evidence="7" id="KW-0547">Nucleotide-binding</keyword>
<dbReference type="Gene3D" id="3.40.50.300">
    <property type="entry name" value="P-loop containing nucleotide triphosphate hydrolases"/>
    <property type="match status" value="5"/>
</dbReference>
<dbReference type="Pfam" id="PF17852">
    <property type="entry name" value="Dynein_AAA_lid"/>
    <property type="match status" value="1"/>
</dbReference>
<comment type="similarity">
    <text evidence="3">Belongs to the dynein heavy chain family.</text>
</comment>
<dbReference type="FunFam" id="1.20.920.30:FF:000002">
    <property type="entry name" value="Dynein axonemal heavy chain 3"/>
    <property type="match status" value="1"/>
</dbReference>
<accession>F7FU84</accession>
<dbReference type="InterPro" id="IPR024317">
    <property type="entry name" value="Dynein_heavy_chain_D4_dom"/>
</dbReference>
<dbReference type="FunCoup" id="F7FU84">
    <property type="interactions" value="92"/>
</dbReference>
<dbReference type="RefSeq" id="XP_007494600.1">
    <property type="nucleotide sequence ID" value="XM_007494538.3"/>
</dbReference>
<dbReference type="eggNOG" id="KOG3595">
    <property type="taxonomic scope" value="Eukaryota"/>
</dbReference>
<evidence type="ECO:0000256" key="9">
    <source>
        <dbReference type="ARBA" id="ARBA00022846"/>
    </source>
</evidence>
<dbReference type="InterPro" id="IPR024743">
    <property type="entry name" value="Dynein_HC_stalk"/>
</dbReference>
<evidence type="ECO:0000256" key="15">
    <source>
        <dbReference type="ARBA" id="ARBA00023273"/>
    </source>
</evidence>
<proteinExistence type="inferred from homology"/>
<dbReference type="Gene3D" id="1.20.920.30">
    <property type="match status" value="1"/>
</dbReference>
<dbReference type="FunFam" id="3.10.490.20:FF:000001">
    <property type="entry name" value="dynein heavy chain 7, axonemal"/>
    <property type="match status" value="1"/>
</dbReference>
<evidence type="ECO:0000256" key="2">
    <source>
        <dbReference type="ARBA" id="ARBA00004430"/>
    </source>
</evidence>
<dbReference type="GO" id="GO:0036159">
    <property type="term" value="P:inner dynein arm assembly"/>
    <property type="evidence" value="ECO:0007669"/>
    <property type="project" value="Ensembl"/>
</dbReference>
<evidence type="ECO:0000256" key="13">
    <source>
        <dbReference type="ARBA" id="ARBA00023175"/>
    </source>
</evidence>
<dbReference type="InterPro" id="IPR027417">
    <property type="entry name" value="P-loop_NTPase"/>
</dbReference>
<dbReference type="InterPro" id="IPR035706">
    <property type="entry name" value="AAA_9"/>
</dbReference>
<dbReference type="Pfam" id="PF12780">
    <property type="entry name" value="AAA_8"/>
    <property type="match status" value="1"/>
</dbReference>
<evidence type="ECO:0000256" key="5">
    <source>
        <dbReference type="ARBA" id="ARBA00022701"/>
    </source>
</evidence>
<evidence type="ECO:0000313" key="23">
    <source>
        <dbReference type="Ensembl" id="ENSMODP00000015172.4"/>
    </source>
</evidence>
<dbReference type="FunFam" id="1.20.1270.280:FF:000038">
    <property type="entry name" value="AT13908p"/>
    <property type="match status" value="1"/>
</dbReference>
<dbReference type="GO" id="GO:0036156">
    <property type="term" value="C:inner dynein arm"/>
    <property type="evidence" value="ECO:0000318"/>
    <property type="project" value="GO_Central"/>
</dbReference>
<evidence type="ECO:0000256" key="8">
    <source>
        <dbReference type="ARBA" id="ARBA00022840"/>
    </source>
</evidence>
<dbReference type="Gene3D" id="1.10.8.710">
    <property type="match status" value="1"/>
</dbReference>
<evidence type="ECO:0000256" key="14">
    <source>
        <dbReference type="ARBA" id="ARBA00023212"/>
    </source>
</evidence>
<evidence type="ECO:0000256" key="18">
    <source>
        <dbReference type="ARBA" id="ARBA00078543"/>
    </source>
</evidence>
<reference evidence="23 24" key="1">
    <citation type="journal article" date="2007" name="Nature">
        <title>Genome of the marsupial Monodelphis domestica reveals innovation in non-coding sequences.</title>
        <authorList>
            <person name="Mikkelsen T.S."/>
            <person name="Wakefield M.J."/>
            <person name="Aken B."/>
            <person name="Amemiya C.T."/>
            <person name="Chang J.L."/>
            <person name="Duke S."/>
            <person name="Garber M."/>
            <person name="Gentles A.J."/>
            <person name="Goodstadt L."/>
            <person name="Heger A."/>
            <person name="Jurka J."/>
            <person name="Kamal M."/>
            <person name="Mauceli E."/>
            <person name="Searle S.M."/>
            <person name="Sharpe T."/>
            <person name="Baker M.L."/>
            <person name="Batzer M.A."/>
            <person name="Benos P.V."/>
            <person name="Belov K."/>
            <person name="Clamp M."/>
            <person name="Cook A."/>
            <person name="Cuff J."/>
            <person name="Das R."/>
            <person name="Davidow L."/>
            <person name="Deakin J.E."/>
            <person name="Fazzari M.J."/>
            <person name="Glass J.L."/>
            <person name="Grabherr M."/>
            <person name="Greally J.M."/>
            <person name="Gu W."/>
            <person name="Hore T.A."/>
            <person name="Huttley G.A."/>
            <person name="Kleber M."/>
            <person name="Jirtle R.L."/>
            <person name="Koina E."/>
            <person name="Lee J.T."/>
            <person name="Mahony S."/>
            <person name="Marra M.A."/>
            <person name="Miller R.D."/>
            <person name="Nicholls R.D."/>
            <person name="Oda M."/>
            <person name="Papenfuss A.T."/>
            <person name="Parra Z.E."/>
            <person name="Pollock D.D."/>
            <person name="Ray D.A."/>
            <person name="Schein J.E."/>
            <person name="Speed T.P."/>
            <person name="Thompson K."/>
            <person name="VandeBerg J.L."/>
            <person name="Wade C.M."/>
            <person name="Walker J.A."/>
            <person name="Waters P.D."/>
            <person name="Webber C."/>
            <person name="Weidman J.R."/>
            <person name="Xie X."/>
            <person name="Zody M.C."/>
            <person name="Baldwin J."/>
            <person name="Abdouelleil A."/>
            <person name="Abdulkadir J."/>
            <person name="Abebe A."/>
            <person name="Abera B."/>
            <person name="Abreu J."/>
            <person name="Acer S.C."/>
            <person name="Aftuck L."/>
            <person name="Alexander A."/>
            <person name="An P."/>
            <person name="Anderson E."/>
            <person name="Anderson S."/>
            <person name="Arachi H."/>
            <person name="Azer M."/>
            <person name="Bachantsang P."/>
            <person name="Barry A."/>
            <person name="Bayul T."/>
            <person name="Berlin A."/>
            <person name="Bessette D."/>
            <person name="Bloom T."/>
            <person name="Bloom T."/>
            <person name="Boguslavskiy L."/>
            <person name="Bonnet C."/>
            <person name="Boukhgalter B."/>
            <person name="Bourzgui I."/>
            <person name="Brown A."/>
            <person name="Cahill P."/>
            <person name="Channer S."/>
            <person name="Cheshatsang Y."/>
            <person name="Chuda L."/>
            <person name="Citroen M."/>
            <person name="Collymore A."/>
            <person name="Cooke P."/>
            <person name="Costello M."/>
            <person name="D'Aco K."/>
            <person name="Daza R."/>
            <person name="De Haan G."/>
            <person name="DeGray S."/>
            <person name="DeMaso C."/>
            <person name="Dhargay N."/>
            <person name="Dooley K."/>
            <person name="Dooley E."/>
            <person name="Doricent M."/>
            <person name="Dorje P."/>
            <person name="Dorjee K."/>
            <person name="Dupes A."/>
            <person name="Elong R."/>
            <person name="Falk J."/>
            <person name="Farina A."/>
            <person name="Faro S."/>
            <person name="Ferguson D."/>
            <person name="Fisher S."/>
            <person name="Foley C.D."/>
            <person name="Franke A."/>
            <person name="Friedrich D."/>
            <person name="Gadbois L."/>
            <person name="Gearin G."/>
            <person name="Gearin C.R."/>
            <person name="Giannoukos G."/>
            <person name="Goode T."/>
            <person name="Graham J."/>
            <person name="Grandbois E."/>
            <person name="Grewal S."/>
            <person name="Gyaltsen K."/>
            <person name="Hafez N."/>
            <person name="Hagos B."/>
            <person name="Hall J."/>
            <person name="Henson C."/>
            <person name="Hollinger A."/>
            <person name="Honan T."/>
            <person name="Huard M.D."/>
            <person name="Hughes L."/>
            <person name="Hurhula B."/>
            <person name="Husby M.E."/>
            <person name="Kamat A."/>
            <person name="Kanga B."/>
            <person name="Kashin S."/>
            <person name="Khazanovich D."/>
            <person name="Kisner P."/>
            <person name="Lance K."/>
            <person name="Lara M."/>
            <person name="Lee W."/>
            <person name="Lennon N."/>
            <person name="Letendre F."/>
            <person name="LeVine R."/>
            <person name="Lipovsky A."/>
            <person name="Liu X."/>
            <person name="Liu J."/>
            <person name="Liu S."/>
            <person name="Lokyitsang T."/>
            <person name="Lokyitsang Y."/>
            <person name="Lubonja R."/>
            <person name="Lui A."/>
            <person name="MacDonald P."/>
            <person name="Magnisalis V."/>
            <person name="Maru K."/>
            <person name="Matthews C."/>
            <person name="McCusker W."/>
            <person name="McDonough S."/>
            <person name="Mehta T."/>
            <person name="Meldrim J."/>
            <person name="Meneus L."/>
            <person name="Mihai O."/>
            <person name="Mihalev A."/>
            <person name="Mihova T."/>
            <person name="Mittelman R."/>
            <person name="Mlenga V."/>
            <person name="Montmayeur A."/>
            <person name="Mulrain L."/>
            <person name="Navidi A."/>
            <person name="Naylor J."/>
            <person name="Negash T."/>
            <person name="Nguyen T."/>
            <person name="Nguyen N."/>
            <person name="Nicol R."/>
            <person name="Norbu C."/>
            <person name="Norbu N."/>
            <person name="Novod N."/>
            <person name="O'Neill B."/>
            <person name="Osman S."/>
            <person name="Markiewicz E."/>
            <person name="Oyono O.L."/>
            <person name="Patti C."/>
            <person name="Phunkhang P."/>
            <person name="Pierre F."/>
            <person name="Priest M."/>
            <person name="Raghuraman S."/>
            <person name="Rege F."/>
            <person name="Reyes R."/>
            <person name="Rise C."/>
            <person name="Rogov P."/>
            <person name="Ross K."/>
            <person name="Ryan E."/>
            <person name="Settipalli S."/>
            <person name="Shea T."/>
            <person name="Sherpa N."/>
            <person name="Shi L."/>
            <person name="Shih D."/>
            <person name="Sparrow T."/>
            <person name="Spaulding J."/>
            <person name="Stalker J."/>
            <person name="Stange-Thomann N."/>
            <person name="Stavropoulos S."/>
            <person name="Stone C."/>
            <person name="Strader C."/>
            <person name="Tesfaye S."/>
            <person name="Thomson T."/>
            <person name="Thoulutsang Y."/>
            <person name="Thoulutsang D."/>
            <person name="Topham K."/>
            <person name="Topping I."/>
            <person name="Tsamla T."/>
            <person name="Vassiliev H."/>
            <person name="Vo A."/>
            <person name="Wangchuk T."/>
            <person name="Wangdi T."/>
            <person name="Weiand M."/>
            <person name="Wilkinson J."/>
            <person name="Wilson A."/>
            <person name="Yadav S."/>
            <person name="Young G."/>
            <person name="Yu Q."/>
            <person name="Zembek L."/>
            <person name="Zhong D."/>
            <person name="Zimmer A."/>
            <person name="Zwirko Z."/>
            <person name="Jaffe D.B."/>
            <person name="Alvarez P."/>
            <person name="Brockman W."/>
            <person name="Butler J."/>
            <person name="Chin C."/>
            <person name="Gnerre S."/>
            <person name="MacCallum I."/>
            <person name="Graves J.A."/>
            <person name="Ponting C.P."/>
            <person name="Breen M."/>
            <person name="Samollow P.B."/>
            <person name="Lander E.S."/>
            <person name="Lindblad-Toh K."/>
        </authorList>
    </citation>
    <scope>NUCLEOTIDE SEQUENCE [LARGE SCALE GENOMIC DNA]</scope>
</reference>
<dbReference type="FunFam" id="3.20.180.20:FF:000003">
    <property type="entry name" value="Dynein heavy chain 12, axonemal"/>
    <property type="match status" value="1"/>
</dbReference>
<dbReference type="Pfam" id="PF18198">
    <property type="entry name" value="AAA_lid_11"/>
    <property type="match status" value="1"/>
</dbReference>
<keyword evidence="6" id="KW-0677">Repeat</keyword>
<dbReference type="FunFam" id="1.20.140.100:FF:000004">
    <property type="entry name" value="Dynein axonemal heavy chain 6"/>
    <property type="match status" value="1"/>
</dbReference>
<dbReference type="FunFam" id="1.10.287.2620:FF:000002">
    <property type="entry name" value="Dynein heavy chain 2, axonemal"/>
    <property type="match status" value="1"/>
</dbReference>
<dbReference type="FunFam" id="3.40.50.300:FF:002141">
    <property type="entry name" value="Dynein heavy chain"/>
    <property type="match status" value="1"/>
</dbReference>
<dbReference type="InterPro" id="IPR042219">
    <property type="entry name" value="AAA_lid_11_sf"/>
</dbReference>
<dbReference type="Pfam" id="PF18199">
    <property type="entry name" value="Dynein_C"/>
    <property type="match status" value="1"/>
</dbReference>
<keyword evidence="5" id="KW-0493">Microtubule</keyword>
<reference evidence="23" key="2">
    <citation type="submission" date="2025-08" db="UniProtKB">
        <authorList>
            <consortium name="Ensembl"/>
        </authorList>
    </citation>
    <scope>IDENTIFICATION</scope>
</reference>
<dbReference type="InterPro" id="IPR042222">
    <property type="entry name" value="Dynein_2_N"/>
</dbReference>
<dbReference type="InterPro" id="IPR041658">
    <property type="entry name" value="AAA_lid_11"/>
</dbReference>
<keyword evidence="14" id="KW-0206">Cytoskeleton</keyword>
<dbReference type="FunFam" id="3.40.50.300:FF:001328">
    <property type="entry name" value="Dynein heavy chain 6, axonemal"/>
    <property type="match status" value="1"/>
</dbReference>
<dbReference type="HOGENOM" id="CLU_000038_0_1_1"/>
<dbReference type="Gene3D" id="1.10.287.2620">
    <property type="match status" value="1"/>
</dbReference>
<dbReference type="Proteomes" id="UP000002280">
    <property type="component" value="Chromosome 4"/>
</dbReference>
<dbReference type="FunFam" id="1.10.8.1220:FF:000001">
    <property type="entry name" value="Dynein axonemal heavy chain 5"/>
    <property type="match status" value="1"/>
</dbReference>
<dbReference type="GO" id="GO:0097729">
    <property type="term" value="C:9+2 motile cilium"/>
    <property type="evidence" value="ECO:0000318"/>
    <property type="project" value="GO_Central"/>
</dbReference>
<evidence type="ECO:0000256" key="11">
    <source>
        <dbReference type="ARBA" id="ARBA00023054"/>
    </source>
</evidence>
<dbReference type="Gene3D" id="1.20.920.20">
    <property type="match status" value="1"/>
</dbReference>
<evidence type="ECO:0000256" key="19">
    <source>
        <dbReference type="ARBA" id="ARBA00082102"/>
    </source>
</evidence>
<evidence type="ECO:0000256" key="6">
    <source>
        <dbReference type="ARBA" id="ARBA00022737"/>
    </source>
</evidence>
<dbReference type="GeneTree" id="ENSGT00940000155282"/>
<keyword evidence="4" id="KW-0963">Cytoplasm</keyword>
<dbReference type="InterPro" id="IPR003593">
    <property type="entry name" value="AAA+_ATPase"/>
</dbReference>
<dbReference type="InterPro" id="IPR043157">
    <property type="entry name" value="Dynein_AAA1S"/>
</dbReference>
<dbReference type="Pfam" id="PF12774">
    <property type="entry name" value="AAA_6"/>
    <property type="match status" value="1"/>
</dbReference>
<sequence length="3998" mass="458121">MSKAQQKELNKDRGKTPTRFLPRLSTISSKPQWQQAAPSFHLKVDQEEEKEDYRLRNERSPGEFKDHLARRGKKRQQQFDESHPGPSPKGRSKNPRKEREVFRSALVNIIMQQDTNVDQTVLDEAQGGPTNIEKDILRYYYYIHHGIDTEHVAPMEDSWLEHVLNLVPKHLKVLTDRILVLSDEMREDYLLSVKKSIVDFVLRDPREKEEDKKKEELLPHRLEMEVLPKPWRKTFFAARNYIKENLNAMNPTMLAVLDLWQTSFKKLRLIDVEEFHNRQDAMELSLFQNIVMKHMESAKETLLKTWFPEVQNIYYQGNKKKQLPTGGSSAKLESFFNCAATLMTIQLQSLALESMQDFTDLIAQRPDSVRAYEHPGFITRLILENEEIKFEPEFNDYLAIFLNIYDVMIKAVSLVPRVETKLYAKWESKSQSTTLKPIILDEILEAHRQKIKDVIAAESVAPIEHLKYYDKYDFLINKQAERDIDKYLEGEHGYEETIAEVRKYQKLSDEIQYTSRKVLRLGIFELHCEELIRALAKRADVISGRLIAKVYKDHQELNLKLCEEFEMIAEKALSTPPNTAQLMELKAYIKKVETVDMVEMAQRLVDSKNCLSFLIECTNFSPADIRLNNNVFQWYGRMGEIFEEHRKIVQDKTEQYQDGLKLRCERFVEELESYAKQVEEFYTFGDIQDINRYLKKAQALNAKLDLAAEKIEQFNAEEEAFGWPPSNYPQRKKIQDTLNPYLRLYEMAVEFSNKFRVWTEGPYNKVNPDQVEADVGNYWRALYKLEKSFNDSPNALAITKKVKAKVEDFKEHVPLVQVICNPGLRARHWEAMSDVVGYVLKPSEDATVSSFIELDLEPYLDKFEVISEAASKEHSLEKNMEKMISEWDAMEFSILPYRESGTFIVSAVDEIQMLLDDHIVKSQTMRGSPFIKPYEKEMREWEGKLLLLQEILDEWLKVQATWLYLEPIFSSPDIMAQMPEEGRRFTTVDKTWRELMKNVVQNKQVLKVVTIDKMLIKLKKSNEFLELILKGLNEYLEKKRLYFPRFFFLSNDELLEILSETKDPTRVQPHLKKCFEGIASVVFTDNLEITHMKSSEGEVVELVDTISTVKARGQVEKWLVELEAAMLKSLHKVIKEAIHAYPKNERIQWVREWPGQTVLCVSQVYWTLEVQTAIQNGMEALENYLKQSSRQIDDIVTLVRGKLSKQNRVTLGALVVLDVHARDVLATLVSKQVSDDSDFEWLSQLRYYWIEEHLETKMINAGLRYGYEYLGNTPRLVITPLTDRCYRTLFGALHLHLGGAPEGPAGTGKTETTKDLAKAVAKQCVVFNCSDGLDYLALGKFFKGLLSCGAWACFDEFNRIDLEVLSVVAQQILTIQRGINTGCEILMFEGTELKLDPTCAVFITMNPGYAGRSELPDNLKALFRTVAMMVPDYAMIAEIVLYSCGFVTARPLSVKIVATYRLCSEQLSSQHHYDYGMRAVKSVLTAAGNLKLKYPNENEEILLFRSIIDVNLPKFLSHDLPLFEGITSDLFPGVKLPKPDYNDLLAAIKDNCDAMNLQMTKFFSEKILQVFEMMIVRHGFMIVGEPFGGKTSSYRVLAGALNDICEKGLMEENKVQITVINPKSITMGQLYGQFDLVSHEWSDGILAVSFRTFASSQSPDRKWLIFDGPVDAVWIENMNTVLDDNKKLCLMSGEIIQMSASMSLIFEPMDLEVASPATVSRCGMIYMEPHMLGWRPLMLSWLNILPPGITAIHKEFIATLFDRMVPVSIEFVRKHTKELSPTSDTNLVRSLMNLMDCLLDDFHDETKYKTKGEGEIYATLEGTFLFSLTWSLGATCKEDDRLRFDAIIKELMDGPISDETRSKYKLLSGTEKINAKTLSVPFPKEGTIYEYQFISEGTGRWEAWVERLALAPPIPRDVMFNEIIVPTLDTIRYSTLMSLLTTHQKPSIFVGPTGTGKSVYIINFLLNNLNKEIYKPLLINFSAQTTAAQTQNIIMSKLDKRRKGVFGPPVGKKMVVFVDDVNMPAREVYGAQPPVELLRQWLDHWNWYDLKDCSMIKLVDIQIMCAMGPPGGGRNPVTPRYMRHFNIITINEFDDAAMYTIFSRILNWHFNICYSFPSEFSELTDNIVNSTMTVYKEAMKNLLPTPTKSHYLFNLRDFSRVIQGVCLSRPETTENLGTIKRLWVHEVLRVYYDRLLDNTDRGWLVGYIEEMMQEYMNENFHQLFKALDFNEDGVVEEDDLRSLMFCDFHDPRREDMNYREISDVDGLRVVVEGHLDEYNTMTKKTMQLVLFRFAIEHISRISRILKQPRSHALLVGVGGSGRQSVTRLAAHMADYTLFQVEISKSYGSYEWREDLKLILRKSSEGEMQGVFLFTDTQIKRESFLEDINNLLNAGEVPNLFAVDEKQEICEKMRLIDRQRDRTKQTDGSPIALFNMFIDRCRDQLHVVLAMSPIGDAFRNRLRKFPALVNCCTIDWFQTWPEDALQAVASRFLQDIEMSDETRDGCIDMCKSFHTSTIDLSRSFHTELQRHNYVTPTSYLELISTFKVLLEKKRNEVMKMKKRYEVGLEKLDSAASQVATMQFELEALQPQLKVASKKVDEMMVIIEKESIEVAKTEKIVKADEAVANEQAMAAKAIKDECDADLAEALPILESALSALDTLTAQDITVVKSMKSPPAGVKIVMEAICILKGIKADKIPDPSGSGKKIEDFWGPAKRLLGDIRFLQSLHEYDKDNIPPAYMNIIRKNYLPNPDFVPEKIRNASTAAEGLCKWVIAMDSYDKVAKVVAPKKIKLAAAEGELKIAMDGLRKKQAALKEVQDKLAKLEDTLELNKQKKADLENQVDLCSKKLERAEQLIGGLGGEKTRWSQSALELGQLYINLTGDILISSGIVAYLGAFTSSYRQNQTDEWTLSCKERDIPCSDDYSLSSTLGEPVKIRAWNIAGLPSDSFSVDNGIIIMNARRWPLMIDPQGQANKWVKNMEKTNSLHIIKLSDADYVRTLENCIQFGTPVLLENVGEELDPVLEPLLLKQTFKQGGSLCIRLGDTTIEYAPDFRFYITTKLRNPHYLPETSVKVTLLNFMITPEGMQDQLLGIVVARERPDLEEEKQALILQGAENKRQLKEIEDKILEVLSSSEGNILEDETAIKILSSSKALANEISEKQAIAEDTEKKIDDTRLEYRPIAIHSSILFFSIADLANIEPMYQYSLTWFINLFVLSIENSEKSEILQERLKILEDHFTYSLYVNVCRSLFEKDKLLFSFCLNINLLMHENAVNEDEWRFLLTGGIGLDNPYSNPCIWLPQKSWDEICRLDDLPNFKGIRKEFVTLKDGWKNVYDSLDPHHEPFPELWEEVDEFQRMLIIRCLRSDKIIPMIQEFIINHLGRPFIEPPPFDLSKAFGDSNCCAPLIFVLSPGSDPMAALLKFADDQGYGGSKLSSLSLGQGQGPIAMKMIEKAIKEGSWVVLQNCHLATSWMSTLEKVCEDLSPETTHPDFRIWLTSYPSPNFPVSVLQNGVKMTNEAPKGLRANIVRSYLMDPISDPEFFGGCKKPEEFKKLLYGLCFFHALVQERRKFGPLGWNIPYEFNETDLRISVQQLNMFLNQYEELPYDALRYMTGECNYGGRVTDDWDRRTLRSILNKFYNSQIVEDPDYRFDSSGIYYAPPSGDYNSYIEYTKQLPLNPAPEIFGMNANADITKDQSETQLLFDNILLTLSRASGAGAKSSDEVVNDVAGDILGKLPTNFDIEAAMRRYPTAYTQSMNTVLVQEMGRFNKLLQTIRESCINIQKAIKGLVVMSSDLEEVAKSILIGKIPGMWMGKSYPSLKPLGSYVNDFLARLKFLDTWYEAGTPPTFWLSGFFFTQAFLTGAQQNFARKYTIPIDLLGFDYEVMDDKEYKTAPADGVYVYGLFLDGASWNRKIKKLAESYPKILYDTVPVMWLKPCKRSEIPERPSYIAPVYKTSERRGTLSTTGHSTNFVIAMILPSDKPPEHWIGRGVALLCQLSS</sequence>
<dbReference type="InParanoid" id="F7FU84"/>
<dbReference type="GO" id="GO:0005524">
    <property type="term" value="F:ATP binding"/>
    <property type="evidence" value="ECO:0007669"/>
    <property type="project" value="UniProtKB-KW"/>
</dbReference>
<dbReference type="Gene3D" id="3.10.490.20">
    <property type="match status" value="1"/>
</dbReference>
<dbReference type="FunFam" id="3.40.50.300:FF:000044">
    <property type="entry name" value="Dynein heavy chain 5, axonemal"/>
    <property type="match status" value="1"/>
</dbReference>
<dbReference type="InterPro" id="IPR041466">
    <property type="entry name" value="Dynein_AAA5_ext"/>
</dbReference>
<dbReference type="Gene3D" id="1.10.8.720">
    <property type="entry name" value="Region D6 of dynein motor"/>
    <property type="match status" value="1"/>
</dbReference>
<dbReference type="OrthoDB" id="5593012at2759"/>
<feature type="coiled-coil region" evidence="20">
    <location>
        <begin position="3150"/>
        <end position="3177"/>
    </location>
</feature>
<dbReference type="PANTHER" id="PTHR22878:SF66">
    <property type="entry name" value="DYNEIN AXONEMAL HEAVY CHAIN 7"/>
    <property type="match status" value="1"/>
</dbReference>
<dbReference type="STRING" id="13616.ENSMODP00000015172"/>
<evidence type="ECO:0000259" key="22">
    <source>
        <dbReference type="SMART" id="SM00382"/>
    </source>
</evidence>
<dbReference type="SMART" id="SM00382">
    <property type="entry name" value="AAA"/>
    <property type="match status" value="2"/>
</dbReference>
<protein>
    <recommendedName>
        <fullName evidence="17">Dynein axonemal heavy chain 7</fullName>
    </recommendedName>
    <alternativeName>
        <fullName evidence="19">Axonemal beta dynein heavy chain 7</fullName>
    </alternativeName>
    <alternativeName>
        <fullName evidence="18">Ciliary dynein heavy chain 7</fullName>
    </alternativeName>
</protein>
<keyword evidence="11 20" id="KW-0175">Coiled coil</keyword>
<feature type="compositionally biased region" description="Basic and acidic residues" evidence="21">
    <location>
        <begin position="51"/>
        <end position="69"/>
    </location>
</feature>
<keyword evidence="13" id="KW-0505">Motor protein</keyword>
<comment type="subunit">
    <text evidence="16">The dynein complex consists of at least two heavy chains and a number of intermediate and light chains.</text>
</comment>
<dbReference type="KEGG" id="mdo:100029525"/>
<dbReference type="FunFam" id="1.10.8.720:FF:000001">
    <property type="entry name" value="dynein heavy chain 7, axonemal"/>
    <property type="match status" value="1"/>
</dbReference>
<evidence type="ECO:0000256" key="21">
    <source>
        <dbReference type="SAM" id="MobiDB-lite"/>
    </source>
</evidence>
<dbReference type="GO" id="GO:0005874">
    <property type="term" value="C:microtubule"/>
    <property type="evidence" value="ECO:0007669"/>
    <property type="project" value="UniProtKB-KW"/>
</dbReference>
<dbReference type="Gene3D" id="6.10.140.1060">
    <property type="match status" value="1"/>
</dbReference>
<dbReference type="Gene3D" id="1.10.472.130">
    <property type="match status" value="1"/>
</dbReference>
<dbReference type="FunFam" id="1.20.1270.280:FF:000037">
    <property type="entry name" value="Dynein, axonemal, heavy chain 7"/>
    <property type="match status" value="1"/>
</dbReference>
<dbReference type="Gene3D" id="1.10.8.1220">
    <property type="match status" value="1"/>
</dbReference>
<dbReference type="InterPro" id="IPR043160">
    <property type="entry name" value="Dynein_C_barrel"/>
</dbReference>
<dbReference type="GO" id="GO:0045505">
    <property type="term" value="F:dynein intermediate chain binding"/>
    <property type="evidence" value="ECO:0000318"/>
    <property type="project" value="GO_Central"/>
</dbReference>
<dbReference type="InterPro" id="IPR041589">
    <property type="entry name" value="DNAH3_AAA_lid_1"/>
</dbReference>
<evidence type="ECO:0000256" key="3">
    <source>
        <dbReference type="ARBA" id="ARBA00008887"/>
    </source>
</evidence>
<dbReference type="PROSITE" id="PS00018">
    <property type="entry name" value="EF_HAND_1"/>
    <property type="match status" value="1"/>
</dbReference>
<dbReference type="GeneID" id="100029525"/>
<keyword evidence="8" id="KW-0067">ATP-binding</keyword>
<dbReference type="InterPro" id="IPR042228">
    <property type="entry name" value="Dynein_linker_3"/>
</dbReference>
<dbReference type="FunFam" id="1.10.472.130:FF:000005">
    <property type="entry name" value="Dynein axonemal heavy chain 7"/>
    <property type="match status" value="1"/>
</dbReference>
<dbReference type="FunFam" id="1.20.920.20:FF:000006">
    <property type="entry name" value="Dynein, axonemal, heavy chain 6"/>
    <property type="match status" value="1"/>
</dbReference>
<name>F7FU84_MONDO</name>
<evidence type="ECO:0000313" key="24">
    <source>
        <dbReference type="Proteomes" id="UP000002280"/>
    </source>
</evidence>
<reference evidence="23" key="3">
    <citation type="submission" date="2025-09" db="UniProtKB">
        <authorList>
            <consortium name="Ensembl"/>
        </authorList>
    </citation>
    <scope>IDENTIFICATION</scope>
</reference>
<dbReference type="InterPro" id="IPR035699">
    <property type="entry name" value="AAA_6"/>
</dbReference>
<dbReference type="Pfam" id="PF03028">
    <property type="entry name" value="Dynein_heavy"/>
    <property type="match status" value="1"/>
</dbReference>
<dbReference type="FunFam" id="3.40.50.300:FF:000223">
    <property type="entry name" value="Dynein heavy chain 3, axonemal"/>
    <property type="match status" value="1"/>
</dbReference>
<evidence type="ECO:0000256" key="16">
    <source>
        <dbReference type="ARBA" id="ARBA00062885"/>
    </source>
</evidence>
<evidence type="ECO:0000256" key="1">
    <source>
        <dbReference type="ARBA" id="ARBA00004230"/>
    </source>
</evidence>
<dbReference type="SUPFAM" id="SSF52540">
    <property type="entry name" value="P-loop containing nucleoside triphosphate hydrolases"/>
    <property type="match status" value="4"/>
</dbReference>
<feature type="coiled-coil region" evidence="20">
    <location>
        <begin position="690"/>
        <end position="717"/>
    </location>
</feature>
<dbReference type="InterPro" id="IPR026983">
    <property type="entry name" value="DHC"/>
</dbReference>
<evidence type="ECO:0000256" key="10">
    <source>
        <dbReference type="ARBA" id="ARBA00023017"/>
    </source>
</evidence>
<comment type="subcellular location">
    <subcellularLocation>
        <location evidence="1">Cell projection</location>
        <location evidence="1">Cilium</location>
        <location evidence="1">Flagellum</location>
    </subcellularLocation>
    <subcellularLocation>
        <location evidence="2">Cytoplasm</location>
        <location evidence="2">Cytoskeleton</location>
        <location evidence="2">Cilium axoneme</location>
    </subcellularLocation>
</comment>
<evidence type="ECO:0000256" key="7">
    <source>
        <dbReference type="ARBA" id="ARBA00022741"/>
    </source>
</evidence>
<dbReference type="InterPro" id="IPR018247">
    <property type="entry name" value="EF_Hand_1_Ca_BS"/>
</dbReference>
<dbReference type="FunFam" id="1.10.8.710:FF:000004">
    <property type="entry name" value="Dynein axonemal heavy chain 6"/>
    <property type="match status" value="1"/>
</dbReference>
<dbReference type="Pfam" id="PF12777">
    <property type="entry name" value="MT"/>
    <property type="match status" value="1"/>
</dbReference>
<feature type="domain" description="AAA+ ATPase" evidence="22">
    <location>
        <begin position="1295"/>
        <end position="1434"/>
    </location>
</feature>
<dbReference type="Gene3D" id="3.20.180.20">
    <property type="entry name" value="Dynein heavy chain, N-terminal domain 2"/>
    <property type="match status" value="1"/>
</dbReference>
<keyword evidence="12" id="KW-0969">Cilium</keyword>
<evidence type="ECO:0000256" key="17">
    <source>
        <dbReference type="ARBA" id="ARBA00071816"/>
    </source>
</evidence>
<keyword evidence="15" id="KW-0966">Cell projection</keyword>
<dbReference type="Ensembl" id="ENSMODT00000015454.5">
    <property type="protein sequence ID" value="ENSMODP00000015172.4"/>
    <property type="gene ID" value="ENSMODG00000012112.5"/>
</dbReference>
<dbReference type="InterPro" id="IPR004273">
    <property type="entry name" value="Dynein_heavy_D6_P-loop"/>
</dbReference>
<dbReference type="InterPro" id="IPR013602">
    <property type="entry name" value="Dynein_heavy_linker"/>
</dbReference>